<dbReference type="Gene3D" id="3.30.420.10">
    <property type="entry name" value="Ribonuclease H-like superfamily/Ribonuclease H"/>
    <property type="match status" value="1"/>
</dbReference>
<dbReference type="PANTHER" id="PTHR19303">
    <property type="entry name" value="TRANSPOSON"/>
    <property type="match status" value="1"/>
</dbReference>
<feature type="domain" description="HTH CENPB-type" evidence="3">
    <location>
        <begin position="70"/>
        <end position="139"/>
    </location>
</feature>
<evidence type="ECO:0000259" key="3">
    <source>
        <dbReference type="PROSITE" id="PS51253"/>
    </source>
</evidence>
<protein>
    <submittedName>
        <fullName evidence="4">Pogo transposable element, putative</fullName>
    </submittedName>
</protein>
<evidence type="ECO:0000313" key="5">
    <source>
        <dbReference type="Proteomes" id="UP000001294"/>
    </source>
</evidence>
<dbReference type="InterPro" id="IPR036397">
    <property type="entry name" value="RNaseH_sf"/>
</dbReference>
<dbReference type="PROSITE" id="PS51253">
    <property type="entry name" value="HTH_CENPB"/>
    <property type="match status" value="1"/>
</dbReference>
<dbReference type="PhylomeDB" id="B6Q8R6"/>
<dbReference type="EMBL" id="DS995900">
    <property type="protein sequence ID" value="EEA25870.1"/>
    <property type="molecule type" value="Genomic_DNA"/>
</dbReference>
<dbReference type="PANTHER" id="PTHR19303:SF62">
    <property type="entry name" value="HTH CENPB-TYPE DOMAIN-CONTAINING PROTEIN-RELATED"/>
    <property type="match status" value="1"/>
</dbReference>
<organism evidence="4 5">
    <name type="scientific">Talaromyces marneffei (strain ATCC 18224 / CBS 334.59 / QM 7333)</name>
    <name type="common">Penicillium marneffei</name>
    <dbReference type="NCBI Taxonomy" id="441960"/>
    <lineage>
        <taxon>Eukaryota</taxon>
        <taxon>Fungi</taxon>
        <taxon>Dikarya</taxon>
        <taxon>Ascomycota</taxon>
        <taxon>Pezizomycotina</taxon>
        <taxon>Eurotiomycetes</taxon>
        <taxon>Eurotiomycetidae</taxon>
        <taxon>Eurotiales</taxon>
        <taxon>Trichocomaceae</taxon>
        <taxon>Talaromyces</taxon>
        <taxon>Talaromyces sect. Talaromyces</taxon>
    </lineage>
</organism>
<dbReference type="Pfam" id="PF03221">
    <property type="entry name" value="HTH_Tnp_Tc5"/>
    <property type="match status" value="1"/>
</dbReference>
<name>B6Q8R6_TALMQ</name>
<dbReference type="InterPro" id="IPR004875">
    <property type="entry name" value="DDE_SF_endonuclease_dom"/>
</dbReference>
<accession>B6Q8R6</accession>
<evidence type="ECO:0000256" key="2">
    <source>
        <dbReference type="SAM" id="MobiDB-lite"/>
    </source>
</evidence>
<evidence type="ECO:0000313" key="4">
    <source>
        <dbReference type="EMBL" id="EEA25870.1"/>
    </source>
</evidence>
<dbReference type="OrthoDB" id="4207519at2759"/>
<dbReference type="InterPro" id="IPR050863">
    <property type="entry name" value="CenT-Element_Derived"/>
</dbReference>
<dbReference type="HOGENOM" id="CLU_013929_4_0_1"/>
<dbReference type="InterPro" id="IPR006600">
    <property type="entry name" value="HTH_CenpB_DNA-bd_dom"/>
</dbReference>
<keyword evidence="5" id="KW-1185">Reference proteome</keyword>
<dbReference type="GO" id="GO:0005634">
    <property type="term" value="C:nucleus"/>
    <property type="evidence" value="ECO:0007669"/>
    <property type="project" value="TreeGrafter"/>
</dbReference>
<feature type="region of interest" description="Disordered" evidence="2">
    <location>
        <begin position="404"/>
        <end position="425"/>
    </location>
</feature>
<dbReference type="Proteomes" id="UP000001294">
    <property type="component" value="Unassembled WGS sequence"/>
</dbReference>
<keyword evidence="1" id="KW-0238">DNA-binding</keyword>
<evidence type="ECO:0000256" key="1">
    <source>
        <dbReference type="ARBA" id="ARBA00023125"/>
    </source>
</evidence>
<dbReference type="VEuPathDB" id="FungiDB:PMAA_069640"/>
<gene>
    <name evidence="4" type="ORF">PMAA_069640</name>
</gene>
<reference evidence="5" key="1">
    <citation type="journal article" date="2015" name="Genome Announc.">
        <title>Genome sequence of the AIDS-associated pathogen Penicillium marneffei (ATCC18224) and its near taxonomic relative Talaromyces stipitatus (ATCC10500).</title>
        <authorList>
            <person name="Nierman W.C."/>
            <person name="Fedorova-Abrams N.D."/>
            <person name="Andrianopoulos A."/>
        </authorList>
    </citation>
    <scope>NUCLEOTIDE SEQUENCE [LARGE SCALE GENOMIC DNA]</scope>
    <source>
        <strain evidence="5">ATCC 18224 / CBS 334.59 / QM 7333</strain>
    </source>
</reference>
<dbReference type="AlphaFoldDB" id="B6Q8R6"/>
<proteinExistence type="predicted"/>
<sequence>MPPIRNKNQKNSTEQEGRILLAISDLENSRIRSVRKAAEIYNVSRGLSGPVTEPQALVEKPINGMPYRAEKRANNHKLTQSEEDSLVKWVLDLDRRGLPPRHSLVREMANYMLLQHGNQQVGENWVTKLIKRRPEIDSKFARKYNYERAKCEDPKIIQEHFDRVRDAISEYGILPEDIYNFDETGFAMGLCATAKVITGSDRYARPKLLQPGNREWVTAIEATNSTGWAIPSYIIFKAKKNVRLGWFDNLPSDWRINISENGWTTDQIGLEWLKTHFIPYINGRSMGNYRMLILDGHGSHSTAEFDHTCTENKIIPVCMPPHSSHLLQPLDVGCFAVLKRHYGQHVEQRMRDGFNYVDKMDFLEAFPQARTVAYKARTIRNSFAATGLVPFNPDRVIQQLNIRLKTPTPPPSRSSNTQSSCLTTPQNIRQFVRQSTTITKRINERTGTPNQVIDQAIMRMSKAYEMTMNDLLLVRKECRDLRASHEKEKQKRKKSTKQISIEQGITREEAQALVQGQIEASQAVTTAPAQPGLPAPQGVVRRQFRCSGCGVEGHRINRCPNRTSS</sequence>
<dbReference type="Pfam" id="PF03184">
    <property type="entry name" value="DDE_1"/>
    <property type="match status" value="1"/>
</dbReference>
<dbReference type="SMART" id="SM00674">
    <property type="entry name" value="CENPB"/>
    <property type="match status" value="1"/>
</dbReference>
<dbReference type="GO" id="GO:0003677">
    <property type="term" value="F:DNA binding"/>
    <property type="evidence" value="ECO:0007669"/>
    <property type="project" value="UniProtKB-KW"/>
</dbReference>